<feature type="domain" description="Glycosyl transferase family 51" evidence="20">
    <location>
        <begin position="91"/>
        <end position="257"/>
    </location>
</feature>
<keyword evidence="10" id="KW-0133">Cell shape</keyword>
<gene>
    <name evidence="21" type="ORF">B9T62_28880</name>
</gene>
<evidence type="ECO:0000259" key="19">
    <source>
        <dbReference type="Pfam" id="PF00905"/>
    </source>
</evidence>
<dbReference type="GO" id="GO:0006508">
    <property type="term" value="P:proteolysis"/>
    <property type="evidence" value="ECO:0007669"/>
    <property type="project" value="UniProtKB-KW"/>
</dbReference>
<evidence type="ECO:0000256" key="13">
    <source>
        <dbReference type="ARBA" id="ARBA00023136"/>
    </source>
</evidence>
<evidence type="ECO:0000256" key="11">
    <source>
        <dbReference type="ARBA" id="ARBA00022984"/>
    </source>
</evidence>
<evidence type="ECO:0000256" key="8">
    <source>
        <dbReference type="ARBA" id="ARBA00022692"/>
    </source>
</evidence>
<dbReference type="PANTHER" id="PTHR32282:SF32">
    <property type="entry name" value="PENICILLIN-BINDING PROTEIN 2A"/>
    <property type="match status" value="1"/>
</dbReference>
<keyword evidence="8 18" id="KW-0812">Transmembrane</keyword>
<name>A0A2Z2KS80_9BACL</name>
<dbReference type="AlphaFoldDB" id="A0A2Z2KS80"/>
<keyword evidence="4" id="KW-0121">Carboxypeptidase</keyword>
<keyword evidence="5" id="KW-0645">Protease</keyword>
<evidence type="ECO:0000313" key="22">
    <source>
        <dbReference type="Proteomes" id="UP000249890"/>
    </source>
</evidence>
<keyword evidence="11" id="KW-0573">Peptidoglycan synthesis</keyword>
<dbReference type="Proteomes" id="UP000249890">
    <property type="component" value="Chromosome"/>
</dbReference>
<protein>
    <submittedName>
        <fullName evidence="21">Uncharacterized protein</fullName>
    </submittedName>
</protein>
<dbReference type="InterPro" id="IPR050396">
    <property type="entry name" value="Glycosyltr_51/Transpeptidase"/>
</dbReference>
<dbReference type="EMBL" id="CP021780">
    <property type="protein sequence ID" value="ASA24412.1"/>
    <property type="molecule type" value="Genomic_DNA"/>
</dbReference>
<evidence type="ECO:0000256" key="12">
    <source>
        <dbReference type="ARBA" id="ARBA00022989"/>
    </source>
</evidence>
<dbReference type="InterPro" id="IPR036950">
    <property type="entry name" value="PBP_transglycosylase"/>
</dbReference>
<keyword evidence="6" id="KW-0328">Glycosyltransferase</keyword>
<evidence type="ECO:0000256" key="6">
    <source>
        <dbReference type="ARBA" id="ARBA00022676"/>
    </source>
</evidence>
<sequence>MSAGWSYRLLALIAGKLRRRKAQTLLYRICYRLFDLTVVVAILALAILLYVHQYGGIVVSRHPEKLKLAESSQILSADGTLLRTLPLPGSGYRLAAMLDEMPQLLLDTFLAVEDRRFYSHQGLDYRGILRAFVNNATRGSLSEGGSSITQQLARNLYLNREKSWLRKLNEAGVALELERRLSKDEILQLYLNQIYMGSGQYGVKAAAKRYFGVSDLKLLEIGQIAGLAGLPKGPSIYNPLDHPEQYRIRQKLVLKVMYQSGLISYAEMQQAARQTFQLPERERASTEGIGVSYLDAALREAARKTGITPEDLRTGGYTLVTAMNSGAQQVLEQVFADTSMFPPDGSDQQVEAVMTIMDHHTGEIIALMGGRDPQEGGLNRALLDARQPGSAFKPIIAYGPALESGRFTPESMLPDRKAAYGTYRPENLNGIYRGQLSMRTALQQSVNAPAVWLLQQLGLSNAREFASRLGIKLAPEDNNLAIALGGLHSGVSPLSMTQAYSVFASGGVYQEAHLVRRVTDKQGRTVYEHQSKRKQVVSQATAAGITAMLRSAVERGTGQKARMNLPVAGKTGTTQLDLPGVSSKANRDLWFVGYTPQWTAAVWMGFDRTDSHNYMTAGSGKAAALFAAVISRAAAQAGSSHE</sequence>
<dbReference type="SUPFAM" id="SSF53955">
    <property type="entry name" value="Lysozyme-like"/>
    <property type="match status" value="1"/>
</dbReference>
<dbReference type="NCBIfam" id="TIGR02074">
    <property type="entry name" value="PBP_1a_fam"/>
    <property type="match status" value="1"/>
</dbReference>
<dbReference type="Gene3D" id="3.40.710.10">
    <property type="entry name" value="DD-peptidase/beta-lactamase superfamily"/>
    <property type="match status" value="1"/>
</dbReference>
<dbReference type="InterPro" id="IPR001264">
    <property type="entry name" value="Glyco_trans_51"/>
</dbReference>
<dbReference type="SUPFAM" id="SSF56601">
    <property type="entry name" value="beta-lactamase/transpeptidase-like"/>
    <property type="match status" value="1"/>
</dbReference>
<dbReference type="OrthoDB" id="9766909at2"/>
<organism evidence="21 22">
    <name type="scientific">Paenibacillus donghaensis</name>
    <dbReference type="NCBI Taxonomy" id="414771"/>
    <lineage>
        <taxon>Bacteria</taxon>
        <taxon>Bacillati</taxon>
        <taxon>Bacillota</taxon>
        <taxon>Bacilli</taxon>
        <taxon>Bacillales</taxon>
        <taxon>Paenibacillaceae</taxon>
        <taxon>Paenibacillus</taxon>
    </lineage>
</organism>
<evidence type="ECO:0000259" key="20">
    <source>
        <dbReference type="Pfam" id="PF00912"/>
    </source>
</evidence>
<evidence type="ECO:0000313" key="21">
    <source>
        <dbReference type="EMBL" id="ASA24412.1"/>
    </source>
</evidence>
<keyword evidence="3" id="KW-1003">Cell membrane</keyword>
<dbReference type="PANTHER" id="PTHR32282">
    <property type="entry name" value="BINDING PROTEIN TRANSPEPTIDASE, PUTATIVE-RELATED"/>
    <property type="match status" value="1"/>
</dbReference>
<evidence type="ECO:0000256" key="9">
    <source>
        <dbReference type="ARBA" id="ARBA00022801"/>
    </source>
</evidence>
<evidence type="ECO:0000256" key="4">
    <source>
        <dbReference type="ARBA" id="ARBA00022645"/>
    </source>
</evidence>
<dbReference type="Pfam" id="PF00905">
    <property type="entry name" value="Transpeptidase"/>
    <property type="match status" value="1"/>
</dbReference>
<comment type="catalytic activity">
    <reaction evidence="17">
        <text>[GlcNAc-(1-&gt;4)-Mur2Ac(oyl-L-Ala-gamma-D-Glu-L-Lys-D-Ala-D-Ala)](n)-di-trans,octa-cis-undecaprenyl diphosphate + beta-D-GlcNAc-(1-&gt;4)-Mur2Ac(oyl-L-Ala-gamma-D-Glu-L-Lys-D-Ala-D-Ala)-di-trans,octa-cis-undecaprenyl diphosphate = [GlcNAc-(1-&gt;4)-Mur2Ac(oyl-L-Ala-gamma-D-Glu-L-Lys-D-Ala-D-Ala)](n+1)-di-trans,octa-cis-undecaprenyl diphosphate + di-trans,octa-cis-undecaprenyl diphosphate + H(+)</text>
        <dbReference type="Rhea" id="RHEA:23708"/>
        <dbReference type="Rhea" id="RHEA-COMP:9602"/>
        <dbReference type="Rhea" id="RHEA-COMP:9603"/>
        <dbReference type="ChEBI" id="CHEBI:15378"/>
        <dbReference type="ChEBI" id="CHEBI:58405"/>
        <dbReference type="ChEBI" id="CHEBI:60033"/>
        <dbReference type="ChEBI" id="CHEBI:78435"/>
        <dbReference type="EC" id="2.4.99.28"/>
    </reaction>
</comment>
<comment type="similarity">
    <text evidence="2">In the N-terminal section; belongs to the glycosyltransferase 51 family.</text>
</comment>
<keyword evidence="22" id="KW-1185">Reference proteome</keyword>
<dbReference type="KEGG" id="pdh:B9T62_28880"/>
<keyword evidence="13 18" id="KW-0472">Membrane</keyword>
<evidence type="ECO:0000256" key="3">
    <source>
        <dbReference type="ARBA" id="ARBA00022475"/>
    </source>
</evidence>
<comment type="catalytic activity">
    <reaction evidence="16">
        <text>Preferential cleavage: (Ac)2-L-Lys-D-Ala-|-D-Ala. Also transpeptidation of peptidyl-alanyl moieties that are N-acyl substituents of D-alanine.</text>
        <dbReference type="EC" id="3.4.16.4"/>
    </reaction>
</comment>
<dbReference type="GO" id="GO:0071555">
    <property type="term" value="P:cell wall organization"/>
    <property type="evidence" value="ECO:0007669"/>
    <property type="project" value="UniProtKB-KW"/>
</dbReference>
<dbReference type="GO" id="GO:0009252">
    <property type="term" value="P:peptidoglycan biosynthetic process"/>
    <property type="evidence" value="ECO:0007669"/>
    <property type="project" value="UniProtKB-KW"/>
</dbReference>
<dbReference type="Pfam" id="PF00912">
    <property type="entry name" value="Transgly"/>
    <property type="match status" value="1"/>
</dbReference>
<evidence type="ECO:0000256" key="1">
    <source>
        <dbReference type="ARBA" id="ARBA00007090"/>
    </source>
</evidence>
<dbReference type="GO" id="GO:0009002">
    <property type="term" value="F:serine-type D-Ala-D-Ala carboxypeptidase activity"/>
    <property type="evidence" value="ECO:0007669"/>
    <property type="project" value="UniProtKB-EC"/>
</dbReference>
<dbReference type="InterPro" id="IPR023346">
    <property type="entry name" value="Lysozyme-like_dom_sf"/>
</dbReference>
<dbReference type="RefSeq" id="WP_087918383.1">
    <property type="nucleotide sequence ID" value="NZ_CP021780.1"/>
</dbReference>
<evidence type="ECO:0000256" key="7">
    <source>
        <dbReference type="ARBA" id="ARBA00022679"/>
    </source>
</evidence>
<accession>A0A2Z2KS80</accession>
<reference evidence="21 22" key="1">
    <citation type="submission" date="2017-06" db="EMBL/GenBank/DDBJ databases">
        <title>Complete genome sequence of Paenibacillus donghaensis KCTC 13049T isolated from East Sea sediment, South Korea.</title>
        <authorList>
            <person name="Jung B.K."/>
            <person name="Hong S.-J."/>
            <person name="Shin J.-H."/>
        </authorList>
    </citation>
    <scope>NUCLEOTIDE SEQUENCE [LARGE SCALE GENOMIC DNA]</scope>
    <source>
        <strain evidence="21 22">KCTC 13049</strain>
    </source>
</reference>
<feature type="transmembrane region" description="Helical" evidence="18">
    <location>
        <begin position="29"/>
        <end position="51"/>
    </location>
</feature>
<evidence type="ECO:0000256" key="10">
    <source>
        <dbReference type="ARBA" id="ARBA00022960"/>
    </source>
</evidence>
<dbReference type="InterPro" id="IPR012338">
    <property type="entry name" value="Beta-lactam/transpept-like"/>
</dbReference>
<evidence type="ECO:0000256" key="14">
    <source>
        <dbReference type="ARBA" id="ARBA00023268"/>
    </source>
</evidence>
<keyword evidence="15" id="KW-0961">Cell wall biogenesis/degradation</keyword>
<dbReference type="GO" id="GO:0030288">
    <property type="term" value="C:outer membrane-bounded periplasmic space"/>
    <property type="evidence" value="ECO:0007669"/>
    <property type="project" value="TreeGrafter"/>
</dbReference>
<dbReference type="InterPro" id="IPR001460">
    <property type="entry name" value="PCN-bd_Tpept"/>
</dbReference>
<comment type="similarity">
    <text evidence="1">In the C-terminal section; belongs to the transpeptidase family.</text>
</comment>
<dbReference type="FunFam" id="1.10.3810.10:FF:000001">
    <property type="entry name" value="Penicillin-binding protein 1A"/>
    <property type="match status" value="1"/>
</dbReference>
<dbReference type="GO" id="GO:0008360">
    <property type="term" value="P:regulation of cell shape"/>
    <property type="evidence" value="ECO:0007669"/>
    <property type="project" value="UniProtKB-KW"/>
</dbReference>
<dbReference type="Gene3D" id="1.10.3810.10">
    <property type="entry name" value="Biosynthetic peptidoglycan transglycosylase-like"/>
    <property type="match status" value="1"/>
</dbReference>
<keyword evidence="7" id="KW-0808">Transferase</keyword>
<dbReference type="GO" id="GO:0008658">
    <property type="term" value="F:penicillin binding"/>
    <property type="evidence" value="ECO:0007669"/>
    <property type="project" value="InterPro"/>
</dbReference>
<proteinExistence type="inferred from homology"/>
<keyword evidence="9" id="KW-0378">Hydrolase</keyword>
<dbReference type="GO" id="GO:0008955">
    <property type="term" value="F:peptidoglycan glycosyltransferase activity"/>
    <property type="evidence" value="ECO:0007669"/>
    <property type="project" value="UniProtKB-EC"/>
</dbReference>
<evidence type="ECO:0000256" key="15">
    <source>
        <dbReference type="ARBA" id="ARBA00023316"/>
    </source>
</evidence>
<evidence type="ECO:0000256" key="18">
    <source>
        <dbReference type="SAM" id="Phobius"/>
    </source>
</evidence>
<evidence type="ECO:0000256" key="5">
    <source>
        <dbReference type="ARBA" id="ARBA00022670"/>
    </source>
</evidence>
<keyword evidence="14" id="KW-0511">Multifunctional enzyme</keyword>
<evidence type="ECO:0000256" key="16">
    <source>
        <dbReference type="ARBA" id="ARBA00034000"/>
    </source>
</evidence>
<evidence type="ECO:0000256" key="17">
    <source>
        <dbReference type="ARBA" id="ARBA00049902"/>
    </source>
</evidence>
<evidence type="ECO:0000256" key="2">
    <source>
        <dbReference type="ARBA" id="ARBA00007739"/>
    </source>
</evidence>
<feature type="domain" description="Penicillin-binding protein transpeptidase" evidence="19">
    <location>
        <begin position="354"/>
        <end position="630"/>
    </location>
</feature>
<keyword evidence="12 18" id="KW-1133">Transmembrane helix</keyword>